<evidence type="ECO:0000313" key="2">
    <source>
        <dbReference type="EMBL" id="CAF4374003.1"/>
    </source>
</evidence>
<name>A0A815UBK8_9BILA</name>
<dbReference type="Proteomes" id="UP000663829">
    <property type="component" value="Unassembled WGS sequence"/>
</dbReference>
<dbReference type="AlphaFoldDB" id="A0A815UBK8"/>
<feature type="non-terminal residue" evidence="1">
    <location>
        <position position="1"/>
    </location>
</feature>
<gene>
    <name evidence="1" type="ORF">GPM918_LOCUS37228</name>
    <name evidence="2" type="ORF">SRO942_LOCUS37989</name>
</gene>
<dbReference type="OrthoDB" id="10055366at2759"/>
<dbReference type="Proteomes" id="UP000681722">
    <property type="component" value="Unassembled WGS sequence"/>
</dbReference>
<dbReference type="EMBL" id="CAJNOQ010023334">
    <property type="protein sequence ID" value="CAF1513661.1"/>
    <property type="molecule type" value="Genomic_DNA"/>
</dbReference>
<accession>A0A815UBK8</accession>
<dbReference type="EMBL" id="CAJOBC010088878">
    <property type="protein sequence ID" value="CAF4374003.1"/>
    <property type="molecule type" value="Genomic_DNA"/>
</dbReference>
<organism evidence="1 3">
    <name type="scientific">Didymodactylos carnosus</name>
    <dbReference type="NCBI Taxonomy" id="1234261"/>
    <lineage>
        <taxon>Eukaryota</taxon>
        <taxon>Metazoa</taxon>
        <taxon>Spiralia</taxon>
        <taxon>Gnathifera</taxon>
        <taxon>Rotifera</taxon>
        <taxon>Eurotatoria</taxon>
        <taxon>Bdelloidea</taxon>
        <taxon>Philodinida</taxon>
        <taxon>Philodinidae</taxon>
        <taxon>Didymodactylos</taxon>
    </lineage>
</organism>
<comment type="caution">
    <text evidence="1">The sequence shown here is derived from an EMBL/GenBank/DDBJ whole genome shotgun (WGS) entry which is preliminary data.</text>
</comment>
<proteinExistence type="predicted"/>
<protein>
    <submittedName>
        <fullName evidence="1">Uncharacterized protein</fullName>
    </submittedName>
</protein>
<sequence length="85" mass="9332">PNEDEALAKLTKNLKNEMNNDGKVPDAVLVYCKTPSHIIGYTGASIRLFGDLCSSSNSVTSWDATGGIIKRKNGRKLLRYELTMT</sequence>
<evidence type="ECO:0000313" key="1">
    <source>
        <dbReference type="EMBL" id="CAF1513661.1"/>
    </source>
</evidence>
<evidence type="ECO:0000313" key="3">
    <source>
        <dbReference type="Proteomes" id="UP000663829"/>
    </source>
</evidence>
<keyword evidence="3" id="KW-1185">Reference proteome</keyword>
<reference evidence="1" key="1">
    <citation type="submission" date="2021-02" db="EMBL/GenBank/DDBJ databases">
        <authorList>
            <person name="Nowell W R."/>
        </authorList>
    </citation>
    <scope>NUCLEOTIDE SEQUENCE</scope>
</reference>